<evidence type="ECO:0000256" key="5">
    <source>
        <dbReference type="ARBA" id="ARBA00022729"/>
    </source>
</evidence>
<evidence type="ECO:0000256" key="2">
    <source>
        <dbReference type="ARBA" id="ARBA00008813"/>
    </source>
</evidence>
<reference evidence="7" key="1">
    <citation type="submission" date="2020-07" db="EMBL/GenBank/DDBJ databases">
        <title>Clarias magur genome sequencing, assembly and annotation.</title>
        <authorList>
            <person name="Kushwaha B."/>
            <person name="Kumar R."/>
            <person name="Das P."/>
            <person name="Joshi C.G."/>
            <person name="Kumar D."/>
            <person name="Nagpure N.S."/>
            <person name="Pandey M."/>
            <person name="Agarwal S."/>
            <person name="Srivastava S."/>
            <person name="Singh M."/>
            <person name="Sahoo L."/>
            <person name="Jayasankar P."/>
            <person name="Meher P.K."/>
            <person name="Koringa P.G."/>
            <person name="Iquebal M.A."/>
            <person name="Das S.P."/>
            <person name="Bit A."/>
            <person name="Patnaik S."/>
            <person name="Patel N."/>
            <person name="Shah T.M."/>
            <person name="Hinsu A."/>
            <person name="Jena J.K."/>
        </authorList>
    </citation>
    <scope>NUCLEOTIDE SEQUENCE</scope>
    <source>
        <strain evidence="7">CIFAMagur01</strain>
        <tissue evidence="7">Testis</tissue>
    </source>
</reference>
<evidence type="ECO:0000256" key="3">
    <source>
        <dbReference type="ARBA" id="ARBA00022514"/>
    </source>
</evidence>
<feature type="chain" id="PRO_5035156648" evidence="6">
    <location>
        <begin position="21"/>
        <end position="178"/>
    </location>
</feature>
<organism evidence="7 8">
    <name type="scientific">Clarias magur</name>
    <name type="common">Asian catfish</name>
    <name type="synonym">Macropteronotus magur</name>
    <dbReference type="NCBI Taxonomy" id="1594786"/>
    <lineage>
        <taxon>Eukaryota</taxon>
        <taxon>Metazoa</taxon>
        <taxon>Chordata</taxon>
        <taxon>Craniata</taxon>
        <taxon>Vertebrata</taxon>
        <taxon>Euteleostomi</taxon>
        <taxon>Actinopterygii</taxon>
        <taxon>Neopterygii</taxon>
        <taxon>Teleostei</taxon>
        <taxon>Ostariophysi</taxon>
        <taxon>Siluriformes</taxon>
        <taxon>Clariidae</taxon>
        <taxon>Clarias</taxon>
    </lineage>
</organism>
<dbReference type="GO" id="GO:0005615">
    <property type="term" value="C:extracellular space"/>
    <property type="evidence" value="ECO:0007669"/>
    <property type="project" value="UniProtKB-KW"/>
</dbReference>
<evidence type="ECO:0000256" key="4">
    <source>
        <dbReference type="ARBA" id="ARBA00022525"/>
    </source>
</evidence>
<evidence type="ECO:0000256" key="1">
    <source>
        <dbReference type="ARBA" id="ARBA00004613"/>
    </source>
</evidence>
<evidence type="ECO:0000313" key="7">
    <source>
        <dbReference type="EMBL" id="KAF5908394.1"/>
    </source>
</evidence>
<dbReference type="SUPFAM" id="SSF47266">
    <property type="entry name" value="4-helical cytokines"/>
    <property type="match status" value="1"/>
</dbReference>
<dbReference type="InterPro" id="IPR020443">
    <property type="entry name" value="IL-10/19/20/24/26"/>
</dbReference>
<keyword evidence="4" id="KW-0964">Secreted</keyword>
<keyword evidence="5 6" id="KW-0732">Signal</keyword>
<dbReference type="PANTHER" id="PTHR48482">
    <property type="entry name" value="INTERLEUKIN-19-RELATED"/>
    <property type="match status" value="1"/>
</dbReference>
<keyword evidence="8" id="KW-1185">Reference proteome</keyword>
<keyword evidence="3" id="KW-0202">Cytokine</keyword>
<dbReference type="Gene3D" id="1.20.1250.10">
    <property type="match status" value="1"/>
</dbReference>
<evidence type="ECO:0000256" key="6">
    <source>
        <dbReference type="SAM" id="SignalP"/>
    </source>
</evidence>
<proteinExistence type="inferred from homology"/>
<dbReference type="InterPro" id="IPR009079">
    <property type="entry name" value="4_helix_cytokine-like_core"/>
</dbReference>
<accession>A0A8J4UQ34</accession>
<protein>
    <submittedName>
        <fullName evidence="7">Interleukin 26</fullName>
    </submittedName>
</protein>
<feature type="signal peptide" evidence="6">
    <location>
        <begin position="1"/>
        <end position="20"/>
    </location>
</feature>
<comment type="similarity">
    <text evidence="2">Belongs to the IL-10 family.</text>
</comment>
<dbReference type="Proteomes" id="UP000727407">
    <property type="component" value="Unassembled WGS sequence"/>
</dbReference>
<dbReference type="GO" id="GO:0005125">
    <property type="term" value="F:cytokine activity"/>
    <property type="evidence" value="ECO:0007669"/>
    <property type="project" value="UniProtKB-KW"/>
</dbReference>
<comment type="caution">
    <text evidence="7">The sequence shown here is derived from an EMBL/GenBank/DDBJ whole genome shotgun (WGS) entry which is preliminary data.</text>
</comment>
<dbReference type="AlphaFoldDB" id="A0A8J4UQ34"/>
<sequence length="178" mass="20929">MRVSVLTVLVLAALVRFCPGEESTRCAQVNCLASCLPLPMMKDMIKTLKSISMLRPSDERRHKRYLPKLYIKKLNIADIDKMLGIYEDHVFKKLWSHDIDYAERFIHSFYRLRISVELCKNRGQAELTRYARKKIKGMEEVFKKLQSEELVKAAGDFETILRWISLYTDKKLSHKKCQ</sequence>
<comment type="subcellular location">
    <subcellularLocation>
        <location evidence="1">Secreted</location>
    </subcellularLocation>
</comment>
<dbReference type="EMBL" id="QNUK01000013">
    <property type="protein sequence ID" value="KAF5908394.1"/>
    <property type="molecule type" value="Genomic_DNA"/>
</dbReference>
<gene>
    <name evidence="7" type="ORF">DAT39_001813</name>
</gene>
<dbReference type="OrthoDB" id="8614787at2759"/>
<name>A0A8J4UQ34_CLAMG</name>
<evidence type="ECO:0000313" key="8">
    <source>
        <dbReference type="Proteomes" id="UP000727407"/>
    </source>
</evidence>